<evidence type="ECO:0000256" key="1">
    <source>
        <dbReference type="SAM" id="MobiDB-lite"/>
    </source>
</evidence>
<sequence length="215" mass="24236">MSVSWETKVTRRDTYPALQRHQDHAGHAPGGHRSQDEVKLKYKYLRLARPPLPLSNRERWGVHIDILQVTGGQRLETLAQEAQHLQMASLQDSEQLLKDTSQQPSLLYVLNSADLQRQLETLSEENVQLSGAVDENKMLRRDLEMEWWLNGCDERREAEGGIPAEKPGARPRAVAPLSSRQWGAAGGRQTRGGAAEGVPADEAVKERHELRQEVK</sequence>
<feature type="compositionally biased region" description="Basic and acidic residues" evidence="1">
    <location>
        <begin position="8"/>
        <end position="26"/>
    </location>
</feature>
<reference evidence="2 3" key="1">
    <citation type="submission" date="2023-03" db="EMBL/GenBank/DDBJ databases">
        <title>High-quality genome of Scylla paramamosain provides insights in environmental adaptation.</title>
        <authorList>
            <person name="Zhang L."/>
        </authorList>
    </citation>
    <scope>NUCLEOTIDE SEQUENCE [LARGE SCALE GENOMIC DNA]</scope>
    <source>
        <strain evidence="2">LZ_2023a</strain>
        <tissue evidence="2">Muscle</tissue>
    </source>
</reference>
<proteinExistence type="predicted"/>
<dbReference type="AlphaFoldDB" id="A0AAW0TS64"/>
<keyword evidence="3" id="KW-1185">Reference proteome</keyword>
<comment type="caution">
    <text evidence="2">The sequence shown here is derived from an EMBL/GenBank/DDBJ whole genome shotgun (WGS) entry which is preliminary data.</text>
</comment>
<dbReference type="EMBL" id="JARAKH010000026">
    <property type="protein sequence ID" value="KAK8390219.1"/>
    <property type="molecule type" value="Genomic_DNA"/>
</dbReference>
<dbReference type="Proteomes" id="UP001487740">
    <property type="component" value="Unassembled WGS sequence"/>
</dbReference>
<accession>A0AAW0TS64</accession>
<protein>
    <submittedName>
        <fullName evidence="2">Uncharacterized protein</fullName>
    </submittedName>
</protein>
<organism evidence="2 3">
    <name type="scientific">Scylla paramamosain</name>
    <name type="common">Mud crab</name>
    <dbReference type="NCBI Taxonomy" id="85552"/>
    <lineage>
        <taxon>Eukaryota</taxon>
        <taxon>Metazoa</taxon>
        <taxon>Ecdysozoa</taxon>
        <taxon>Arthropoda</taxon>
        <taxon>Crustacea</taxon>
        <taxon>Multicrustacea</taxon>
        <taxon>Malacostraca</taxon>
        <taxon>Eumalacostraca</taxon>
        <taxon>Eucarida</taxon>
        <taxon>Decapoda</taxon>
        <taxon>Pleocyemata</taxon>
        <taxon>Brachyura</taxon>
        <taxon>Eubrachyura</taxon>
        <taxon>Portunoidea</taxon>
        <taxon>Portunidae</taxon>
        <taxon>Portuninae</taxon>
        <taxon>Scylla</taxon>
    </lineage>
</organism>
<name>A0AAW0TS64_SCYPA</name>
<feature type="region of interest" description="Disordered" evidence="1">
    <location>
        <begin position="1"/>
        <end position="35"/>
    </location>
</feature>
<evidence type="ECO:0000313" key="3">
    <source>
        <dbReference type="Proteomes" id="UP001487740"/>
    </source>
</evidence>
<evidence type="ECO:0000313" key="2">
    <source>
        <dbReference type="EMBL" id="KAK8390219.1"/>
    </source>
</evidence>
<feature type="region of interest" description="Disordered" evidence="1">
    <location>
        <begin position="158"/>
        <end position="215"/>
    </location>
</feature>
<gene>
    <name evidence="2" type="ORF">O3P69_013063</name>
</gene>
<feature type="compositionally biased region" description="Basic and acidic residues" evidence="1">
    <location>
        <begin position="202"/>
        <end position="215"/>
    </location>
</feature>